<accession>A0A8J7M5L3</accession>
<dbReference type="EMBL" id="JAEHHL010000002">
    <property type="protein sequence ID" value="MBK0398869.1"/>
    <property type="molecule type" value="Genomic_DNA"/>
</dbReference>
<name>A0A8J7M5L3_9RHOB</name>
<organism evidence="1 2">
    <name type="scientific">Thermohalobaculum xanthum</name>
    <dbReference type="NCBI Taxonomy" id="2753746"/>
    <lineage>
        <taxon>Bacteria</taxon>
        <taxon>Pseudomonadati</taxon>
        <taxon>Pseudomonadota</taxon>
        <taxon>Alphaproteobacteria</taxon>
        <taxon>Rhodobacterales</taxon>
        <taxon>Paracoccaceae</taxon>
        <taxon>Thermohalobaculum</taxon>
    </lineage>
</organism>
<sequence>MAEASSSVEIRPLSQDIASAEALRRVELPLRDLEYNVEAYLLDNGAKLDTGTRRFLAQLRDALGGLSVAAGHLGQTRPPRR</sequence>
<comment type="caution">
    <text evidence="1">The sequence shown here is derived from an EMBL/GenBank/DDBJ whole genome shotgun (WGS) entry which is preliminary data.</text>
</comment>
<dbReference type="Proteomes" id="UP000655420">
    <property type="component" value="Unassembled WGS sequence"/>
</dbReference>
<keyword evidence="2" id="KW-1185">Reference proteome</keyword>
<evidence type="ECO:0000313" key="1">
    <source>
        <dbReference type="EMBL" id="MBK0398869.1"/>
    </source>
</evidence>
<reference evidence="1" key="1">
    <citation type="submission" date="2020-12" db="EMBL/GenBank/DDBJ databases">
        <title>Bacterial taxonomy.</title>
        <authorList>
            <person name="Pan X."/>
        </authorList>
    </citation>
    <scope>NUCLEOTIDE SEQUENCE</scope>
    <source>
        <strain evidence="1">M0105</strain>
    </source>
</reference>
<gene>
    <name evidence="1" type="ORF">H0I76_06690</name>
</gene>
<proteinExistence type="predicted"/>
<protein>
    <submittedName>
        <fullName evidence="1">Uncharacterized protein</fullName>
    </submittedName>
</protein>
<dbReference type="AlphaFoldDB" id="A0A8J7M5L3"/>
<dbReference type="RefSeq" id="WP_200608560.1">
    <property type="nucleotide sequence ID" value="NZ_JAEHHL010000002.1"/>
</dbReference>
<evidence type="ECO:0000313" key="2">
    <source>
        <dbReference type="Proteomes" id="UP000655420"/>
    </source>
</evidence>